<dbReference type="AlphaFoldDB" id="A0AAU6WH45"/>
<sequence>MNELHPLGKLIQAAQDREGWSTRDLERAAERKGHSMKHSNFSRLKIEPVIAIKASQIQVLASVLGVTEQAVAMAAIESMGVRLDSTSASLEDSLRNTTDLSNRDQRLILSLAAAMRDTGSGSIGQHDNPRPNNDTAPRLRAVAPTSDTRPGQKTGVPDDLELALDEHGVQQLHGDDATSHARPEQSLAAHHAFETERQKFERLHGERGEENQESPEQ</sequence>
<keyword evidence="3" id="KW-1185">Reference proteome</keyword>
<evidence type="ECO:0000313" key="2">
    <source>
        <dbReference type="EMBL" id="XAO47001.1"/>
    </source>
</evidence>
<feature type="region of interest" description="Disordered" evidence="1">
    <location>
        <begin position="118"/>
        <end position="158"/>
    </location>
</feature>
<dbReference type="KEGG" id="gey:QMQ05_05620"/>
<feature type="compositionally biased region" description="Polar residues" evidence="1">
    <location>
        <begin position="119"/>
        <end position="135"/>
    </location>
</feature>
<feature type="compositionally biased region" description="Basic and acidic residues" evidence="1">
    <location>
        <begin position="171"/>
        <end position="183"/>
    </location>
</feature>
<proteinExistence type="predicted"/>
<evidence type="ECO:0000256" key="1">
    <source>
        <dbReference type="SAM" id="MobiDB-lite"/>
    </source>
</evidence>
<protein>
    <recommendedName>
        <fullName evidence="4">Immunity repressor</fullName>
    </recommendedName>
</protein>
<accession>A0AAU6WH45</accession>
<evidence type="ECO:0008006" key="4">
    <source>
        <dbReference type="Google" id="ProtNLM"/>
    </source>
</evidence>
<dbReference type="EMBL" id="CP125942">
    <property type="protein sequence ID" value="XAO47001.1"/>
    <property type="molecule type" value="Genomic_DNA"/>
</dbReference>
<dbReference type="Proteomes" id="UP001486888">
    <property type="component" value="Chromosome"/>
</dbReference>
<gene>
    <name evidence="2" type="ORF">QMQ05_05620</name>
</gene>
<feature type="region of interest" description="Disordered" evidence="1">
    <location>
        <begin position="171"/>
        <end position="217"/>
    </location>
</feature>
<reference evidence="2 3" key="1">
    <citation type="submission" date="2023-05" db="EMBL/GenBank/DDBJ databases">
        <title>Glutamicibacter sp. B1, complete genome.</title>
        <authorList>
            <person name="Long Y.H."/>
            <person name="Fang T."/>
            <person name="Li X.Y."/>
        </authorList>
    </citation>
    <scope>NUCLEOTIDE SEQUENCE [LARGE SCALE GENOMIC DNA]</scope>
    <source>
        <strain evidence="2 3">B1</strain>
    </source>
</reference>
<organism evidence="2 3">
    <name type="scientific">Glutamicibacter ectropisis</name>
    <dbReference type="NCBI Taxonomy" id="3046593"/>
    <lineage>
        <taxon>Bacteria</taxon>
        <taxon>Bacillati</taxon>
        <taxon>Actinomycetota</taxon>
        <taxon>Actinomycetes</taxon>
        <taxon>Micrococcales</taxon>
        <taxon>Micrococcaceae</taxon>
        <taxon>Glutamicibacter</taxon>
    </lineage>
</organism>
<dbReference type="RefSeq" id="WP_345473697.1">
    <property type="nucleotide sequence ID" value="NZ_CP125942.1"/>
</dbReference>
<name>A0AAU6WH45_9MICC</name>
<evidence type="ECO:0000313" key="3">
    <source>
        <dbReference type="Proteomes" id="UP001486888"/>
    </source>
</evidence>
<feature type="compositionally biased region" description="Basic and acidic residues" evidence="1">
    <location>
        <begin position="191"/>
        <end position="210"/>
    </location>
</feature>